<name>A0ABV0SEA3_9TELE</name>
<evidence type="ECO:0008006" key="3">
    <source>
        <dbReference type="Google" id="ProtNLM"/>
    </source>
</evidence>
<organism evidence="1 2">
    <name type="scientific">Xenoophorus captivus</name>
    <dbReference type="NCBI Taxonomy" id="1517983"/>
    <lineage>
        <taxon>Eukaryota</taxon>
        <taxon>Metazoa</taxon>
        <taxon>Chordata</taxon>
        <taxon>Craniata</taxon>
        <taxon>Vertebrata</taxon>
        <taxon>Euteleostomi</taxon>
        <taxon>Actinopterygii</taxon>
        <taxon>Neopterygii</taxon>
        <taxon>Teleostei</taxon>
        <taxon>Neoteleostei</taxon>
        <taxon>Acanthomorphata</taxon>
        <taxon>Ovalentaria</taxon>
        <taxon>Atherinomorphae</taxon>
        <taxon>Cyprinodontiformes</taxon>
        <taxon>Goodeidae</taxon>
        <taxon>Xenoophorus</taxon>
    </lineage>
</organism>
<accession>A0ABV0SEA3</accession>
<reference evidence="1 2" key="1">
    <citation type="submission" date="2021-06" db="EMBL/GenBank/DDBJ databases">
        <authorList>
            <person name="Palmer J.M."/>
        </authorList>
    </citation>
    <scope>NUCLEOTIDE SEQUENCE [LARGE SCALE GENOMIC DNA]</scope>
    <source>
        <strain evidence="1 2">XC_2019</strain>
        <tissue evidence="1">Muscle</tissue>
    </source>
</reference>
<protein>
    <recommendedName>
        <fullName evidence="3">Secreted protein</fullName>
    </recommendedName>
</protein>
<keyword evidence="2" id="KW-1185">Reference proteome</keyword>
<dbReference type="Proteomes" id="UP001434883">
    <property type="component" value="Unassembled WGS sequence"/>
</dbReference>
<sequence>MYLSWPGAWVGCGLVAALEWDVFCCPACLVVAAVWCRASEAGCSVGSAPWVRGWLGGLVMCPPLCGVFWLCWAGWSAPFFGVGPHSWPLGRFWLGPFCWGSVDTSGSGLGNGAGDWGLRGWVVPGGGWGHCSRFSVGSRGQLPVPSFLPADVPMPPSFVGTRQMGVPIGVSRGAGSLGGRFAPQSFP</sequence>
<evidence type="ECO:0000313" key="2">
    <source>
        <dbReference type="Proteomes" id="UP001434883"/>
    </source>
</evidence>
<gene>
    <name evidence="1" type="ORF">XENOCAPTIV_009059</name>
</gene>
<proteinExistence type="predicted"/>
<evidence type="ECO:0000313" key="1">
    <source>
        <dbReference type="EMBL" id="MEQ2218859.1"/>
    </source>
</evidence>
<dbReference type="EMBL" id="JAHRIN010077697">
    <property type="protein sequence ID" value="MEQ2218859.1"/>
    <property type="molecule type" value="Genomic_DNA"/>
</dbReference>
<comment type="caution">
    <text evidence="1">The sequence shown here is derived from an EMBL/GenBank/DDBJ whole genome shotgun (WGS) entry which is preliminary data.</text>
</comment>